<dbReference type="PROSITE" id="PS51257">
    <property type="entry name" value="PROKAR_LIPOPROTEIN"/>
    <property type="match status" value="1"/>
</dbReference>
<dbReference type="InterPro" id="IPR051202">
    <property type="entry name" value="Peptidase_C40"/>
</dbReference>
<keyword evidence="2" id="KW-0645">Protease</keyword>
<dbReference type="RefSeq" id="WP_039803408.1">
    <property type="nucleotide sequence ID" value="NZ_CP010415.1"/>
</dbReference>
<dbReference type="HOGENOM" id="CLU_016043_7_1_6"/>
<dbReference type="Gene3D" id="3.90.1720.10">
    <property type="entry name" value="endopeptidase domain like (from Nostoc punctiforme)"/>
    <property type="match status" value="1"/>
</dbReference>
<dbReference type="KEGG" id="acx:Achr_16110"/>
<organism evidence="7 8">
    <name type="scientific">Azotobacter chroococcum NCIMB 8003</name>
    <dbReference type="NCBI Taxonomy" id="1328314"/>
    <lineage>
        <taxon>Bacteria</taxon>
        <taxon>Pseudomonadati</taxon>
        <taxon>Pseudomonadota</taxon>
        <taxon>Gammaproteobacteria</taxon>
        <taxon>Pseudomonadales</taxon>
        <taxon>Pseudomonadaceae</taxon>
        <taxon>Azotobacter</taxon>
    </lineage>
</organism>
<dbReference type="GO" id="GO:0006508">
    <property type="term" value="P:proteolysis"/>
    <property type="evidence" value="ECO:0007669"/>
    <property type="project" value="UniProtKB-KW"/>
</dbReference>
<evidence type="ECO:0000256" key="3">
    <source>
        <dbReference type="ARBA" id="ARBA00022801"/>
    </source>
</evidence>
<keyword evidence="7" id="KW-0449">Lipoprotein</keyword>
<evidence type="ECO:0000256" key="4">
    <source>
        <dbReference type="ARBA" id="ARBA00022807"/>
    </source>
</evidence>
<comment type="similarity">
    <text evidence="1">Belongs to the peptidase C40 family.</text>
</comment>
<keyword evidence="5" id="KW-0732">Signal</keyword>
<dbReference type="PANTHER" id="PTHR47053">
    <property type="entry name" value="MUREIN DD-ENDOPEPTIDASE MEPH-RELATED"/>
    <property type="match status" value="1"/>
</dbReference>
<evidence type="ECO:0000313" key="7">
    <source>
        <dbReference type="EMBL" id="AJE21069.1"/>
    </source>
</evidence>
<accession>A0A0C4WLB7</accession>
<dbReference type="AlphaFoldDB" id="A0A0C4WLB7"/>
<dbReference type="SUPFAM" id="SSF54001">
    <property type="entry name" value="Cysteine proteinases"/>
    <property type="match status" value="1"/>
</dbReference>
<gene>
    <name evidence="7" type="ORF">Achr_16110</name>
</gene>
<evidence type="ECO:0000313" key="8">
    <source>
        <dbReference type="Proteomes" id="UP000068210"/>
    </source>
</evidence>
<dbReference type="InterPro" id="IPR000064">
    <property type="entry name" value="NLP_P60_dom"/>
</dbReference>
<feature type="domain" description="NlpC/P60" evidence="6">
    <location>
        <begin position="56"/>
        <end position="183"/>
    </location>
</feature>
<keyword evidence="8" id="KW-1185">Reference proteome</keyword>
<evidence type="ECO:0000256" key="5">
    <source>
        <dbReference type="SAM" id="SignalP"/>
    </source>
</evidence>
<dbReference type="Proteomes" id="UP000068210">
    <property type="component" value="Chromosome"/>
</dbReference>
<evidence type="ECO:0000259" key="6">
    <source>
        <dbReference type="PROSITE" id="PS51935"/>
    </source>
</evidence>
<dbReference type="PROSITE" id="PS51935">
    <property type="entry name" value="NLPC_P60"/>
    <property type="match status" value="1"/>
</dbReference>
<dbReference type="GO" id="GO:0008234">
    <property type="term" value="F:cysteine-type peptidase activity"/>
    <property type="evidence" value="ECO:0007669"/>
    <property type="project" value="UniProtKB-KW"/>
</dbReference>
<name>A0A0C4WLB7_9GAMM</name>
<dbReference type="STRING" id="1328314.Achr_16110"/>
<dbReference type="Pfam" id="PF00877">
    <property type="entry name" value="NLPC_P60"/>
    <property type="match status" value="1"/>
</dbReference>
<protein>
    <submittedName>
        <fullName evidence="7">NLP/P60 family lipoprotein</fullName>
    </submittedName>
</protein>
<evidence type="ECO:0000256" key="2">
    <source>
        <dbReference type="ARBA" id="ARBA00022670"/>
    </source>
</evidence>
<keyword evidence="3" id="KW-0378">Hydrolase</keyword>
<feature type="signal peptide" evidence="5">
    <location>
        <begin position="1"/>
        <end position="26"/>
    </location>
</feature>
<dbReference type="PANTHER" id="PTHR47053:SF1">
    <property type="entry name" value="MUREIN DD-ENDOPEPTIDASE MEPH-RELATED"/>
    <property type="match status" value="1"/>
</dbReference>
<reference evidence="7 8" key="1">
    <citation type="journal article" date="2015" name="PLoS ONE">
        <title>Azotobacter Genomes: The Genome of Azotobacter chroococcum NCIMB 8003 (ATCC 4412).</title>
        <authorList>
            <person name="Robson R.L."/>
            <person name="Jones R."/>
            <person name="Robson R.M."/>
            <person name="Schwartz A."/>
            <person name="Richardson T.H."/>
        </authorList>
    </citation>
    <scope>NUCLEOTIDE SEQUENCE [LARGE SCALE GENOMIC DNA]</scope>
    <source>
        <strain evidence="7 8">NCIMB 8003</strain>
    </source>
</reference>
<evidence type="ECO:0000256" key="1">
    <source>
        <dbReference type="ARBA" id="ARBA00007074"/>
    </source>
</evidence>
<proteinExistence type="inferred from homology"/>
<keyword evidence="4" id="KW-0788">Thiol protease</keyword>
<sequence>MLNRLATLVPLALAVLLTGCAGQAPQQDFSAPKRVSLTQEPSQKDLAALNDGYRLPALVDSILVRGFGLLGTPYRYGGNSQDTGFDCSGFIGYLFREEAGIKLPRSTREMISLDAPRVARNELQAGDLIFFNNRGRGQVSHVGVYIGNGRFLHSASRRGGGVRVDSLNDGYWNASYLQAKRALVMASNDRQAPAGRPMVLAAQHD</sequence>
<dbReference type="InterPro" id="IPR038765">
    <property type="entry name" value="Papain-like_cys_pep_sf"/>
</dbReference>
<dbReference type="EMBL" id="CP010415">
    <property type="protein sequence ID" value="AJE21069.1"/>
    <property type="molecule type" value="Genomic_DNA"/>
</dbReference>
<feature type="chain" id="PRO_5002185022" evidence="5">
    <location>
        <begin position="27"/>
        <end position="205"/>
    </location>
</feature>